<evidence type="ECO:0000256" key="5">
    <source>
        <dbReference type="ARBA" id="ARBA00023136"/>
    </source>
</evidence>
<dbReference type="GO" id="GO:0016020">
    <property type="term" value="C:membrane"/>
    <property type="evidence" value="ECO:0007669"/>
    <property type="project" value="UniProtKB-SubCell"/>
</dbReference>
<dbReference type="STRING" id="10181.G5AP98"/>
<dbReference type="AlphaFoldDB" id="G5AP98"/>
<sequence length="420" mass="44502">MLGVCLEVLMEWRKEPKVTPEHCEGQWGPSQGGVTRGPGRCPLVKVKLGLGPRWEGPQHQGRHGTVREESQARNVRAPEQAQEQEERRPPEGGVSKASPGFGPQNRRPQEKQRAWTATGADPEGAAQCACGGRRAGVLRGREGAERERQGRGSSPQLHRTEWQESPALCLLRASALLSEAGSVPPALRVRVRLRRGRVLGPTPRGLAAAPSAAAVRKPDWGAEVPRAQSSCGGGTRPAPALSWPTVPSANLGLDTADTVLPAIPQASALLSEAGSVPPALRVRVRLRRGRVLGPTPRGLAAAPSAAAVRKPDWGAVRSLRSEPANPRLGLPALLNSYPLKDPGLAPSWGPRSQTGHVIIAVQPSGSYIEHSKSLDLGFGELLLGSPAARDCAHRSWPRLDRLSLGGYAKLRGGGDLGSQV</sequence>
<accession>G5AP98</accession>
<dbReference type="PANTHER" id="PTHR31815:SF3">
    <property type="entry name" value="TRANSMEMBRANE PROTEIN 200B"/>
    <property type="match status" value="1"/>
</dbReference>
<evidence type="ECO:0000256" key="2">
    <source>
        <dbReference type="ARBA" id="ARBA00005308"/>
    </source>
</evidence>
<dbReference type="InterPro" id="IPR018787">
    <property type="entry name" value="DUF2371_TMEM200"/>
</dbReference>
<feature type="region of interest" description="Disordered" evidence="6">
    <location>
        <begin position="20"/>
        <end position="40"/>
    </location>
</feature>
<name>G5AP98_HETGA</name>
<feature type="region of interest" description="Disordered" evidence="6">
    <location>
        <begin position="52"/>
        <end position="160"/>
    </location>
</feature>
<dbReference type="PANTHER" id="PTHR31815">
    <property type="entry name" value="AGAP005329-PA"/>
    <property type="match status" value="1"/>
</dbReference>
<dbReference type="eggNOG" id="KOG4823">
    <property type="taxonomic scope" value="Eukaryota"/>
</dbReference>
<reference evidence="7 8" key="1">
    <citation type="journal article" date="2011" name="Nature">
        <title>Genome sequencing reveals insights into physiology and longevity of the naked mole rat.</title>
        <authorList>
            <person name="Kim E.B."/>
            <person name="Fang X."/>
            <person name="Fushan A.A."/>
            <person name="Huang Z."/>
            <person name="Lobanov A.V."/>
            <person name="Han L."/>
            <person name="Marino S.M."/>
            <person name="Sun X."/>
            <person name="Turanov A.A."/>
            <person name="Yang P."/>
            <person name="Yim S.H."/>
            <person name="Zhao X."/>
            <person name="Kasaikina M.V."/>
            <person name="Stoletzki N."/>
            <person name="Peng C."/>
            <person name="Polak P."/>
            <person name="Xiong Z."/>
            <person name="Kiezun A."/>
            <person name="Zhu Y."/>
            <person name="Chen Y."/>
            <person name="Kryukov G.V."/>
            <person name="Zhang Q."/>
            <person name="Peshkin L."/>
            <person name="Yang L."/>
            <person name="Bronson R.T."/>
            <person name="Buffenstein R."/>
            <person name="Wang B."/>
            <person name="Han C."/>
            <person name="Li Q."/>
            <person name="Chen L."/>
            <person name="Zhao W."/>
            <person name="Sunyaev S.R."/>
            <person name="Park T.J."/>
            <person name="Zhang G."/>
            <person name="Wang J."/>
            <person name="Gladyshev V.N."/>
        </authorList>
    </citation>
    <scope>NUCLEOTIDE SEQUENCE [LARGE SCALE GENOMIC DNA]</scope>
</reference>
<evidence type="ECO:0000256" key="6">
    <source>
        <dbReference type="SAM" id="MobiDB-lite"/>
    </source>
</evidence>
<organism evidence="7 8">
    <name type="scientific">Heterocephalus glaber</name>
    <name type="common">Naked mole rat</name>
    <dbReference type="NCBI Taxonomy" id="10181"/>
    <lineage>
        <taxon>Eukaryota</taxon>
        <taxon>Metazoa</taxon>
        <taxon>Chordata</taxon>
        <taxon>Craniata</taxon>
        <taxon>Vertebrata</taxon>
        <taxon>Euteleostomi</taxon>
        <taxon>Mammalia</taxon>
        <taxon>Eutheria</taxon>
        <taxon>Euarchontoglires</taxon>
        <taxon>Glires</taxon>
        <taxon>Rodentia</taxon>
        <taxon>Hystricomorpha</taxon>
        <taxon>Bathyergidae</taxon>
        <taxon>Heterocephalus</taxon>
    </lineage>
</organism>
<evidence type="ECO:0000313" key="7">
    <source>
        <dbReference type="EMBL" id="EHA98858.1"/>
    </source>
</evidence>
<feature type="region of interest" description="Disordered" evidence="6">
    <location>
        <begin position="217"/>
        <end position="239"/>
    </location>
</feature>
<proteinExistence type="inferred from homology"/>
<feature type="compositionally biased region" description="Basic and acidic residues" evidence="6">
    <location>
        <begin position="139"/>
        <end position="150"/>
    </location>
</feature>
<evidence type="ECO:0000256" key="1">
    <source>
        <dbReference type="ARBA" id="ARBA00004141"/>
    </source>
</evidence>
<comment type="subcellular location">
    <subcellularLocation>
        <location evidence="1">Membrane</location>
        <topology evidence="1">Multi-pass membrane protein</topology>
    </subcellularLocation>
</comment>
<dbReference type="InParanoid" id="G5AP98"/>
<evidence type="ECO:0000256" key="4">
    <source>
        <dbReference type="ARBA" id="ARBA00022989"/>
    </source>
</evidence>
<evidence type="ECO:0000256" key="3">
    <source>
        <dbReference type="ARBA" id="ARBA00022692"/>
    </source>
</evidence>
<gene>
    <name evidence="7" type="ORF">GW7_07131</name>
</gene>
<keyword evidence="5" id="KW-0472">Membrane</keyword>
<keyword evidence="4" id="KW-1133">Transmembrane helix</keyword>
<comment type="similarity">
    <text evidence="2">Belongs to the TMEM200 family.</text>
</comment>
<dbReference type="EMBL" id="JH166324">
    <property type="protein sequence ID" value="EHA98858.1"/>
    <property type="molecule type" value="Genomic_DNA"/>
</dbReference>
<feature type="compositionally biased region" description="Low complexity" evidence="6">
    <location>
        <begin position="124"/>
        <end position="138"/>
    </location>
</feature>
<protein>
    <submittedName>
        <fullName evidence="7">Transmembrane protein 200B</fullName>
    </submittedName>
</protein>
<dbReference type="Proteomes" id="UP000006813">
    <property type="component" value="Unassembled WGS sequence"/>
</dbReference>
<keyword evidence="3 7" id="KW-0812">Transmembrane</keyword>
<evidence type="ECO:0000313" key="8">
    <source>
        <dbReference type="Proteomes" id="UP000006813"/>
    </source>
</evidence>